<dbReference type="Gene3D" id="1.10.10.10">
    <property type="entry name" value="Winged helix-like DNA-binding domain superfamily/Winged helix DNA-binding domain"/>
    <property type="match status" value="1"/>
</dbReference>
<dbReference type="PROSITE" id="PS50110">
    <property type="entry name" value="RESPONSE_REGULATORY"/>
    <property type="match status" value="1"/>
</dbReference>
<accession>A0A318JYI0</accession>
<dbReference type="InterPro" id="IPR016032">
    <property type="entry name" value="Sig_transdc_resp-reg_C-effctor"/>
</dbReference>
<keyword evidence="3" id="KW-0805">Transcription regulation</keyword>
<feature type="compositionally biased region" description="Polar residues" evidence="8">
    <location>
        <begin position="323"/>
        <end position="343"/>
    </location>
</feature>
<gene>
    <name evidence="11" type="ORF">DFR70_112146</name>
</gene>
<keyword evidence="1 6" id="KW-0597">Phosphoprotein</keyword>
<evidence type="ECO:0000256" key="8">
    <source>
        <dbReference type="SAM" id="MobiDB-lite"/>
    </source>
</evidence>
<evidence type="ECO:0000256" key="6">
    <source>
        <dbReference type="PROSITE-ProRule" id="PRU00169"/>
    </source>
</evidence>
<feature type="domain" description="OmpR/PhoB-type" evidence="10">
    <location>
        <begin position="193"/>
        <end position="293"/>
    </location>
</feature>
<dbReference type="PANTHER" id="PTHR48111">
    <property type="entry name" value="REGULATOR OF RPOS"/>
    <property type="match status" value="1"/>
</dbReference>
<dbReference type="SUPFAM" id="SSF52172">
    <property type="entry name" value="CheY-like"/>
    <property type="match status" value="1"/>
</dbReference>
<dbReference type="GO" id="GO:0000156">
    <property type="term" value="F:phosphorelay response regulator activity"/>
    <property type="evidence" value="ECO:0007669"/>
    <property type="project" value="TreeGrafter"/>
</dbReference>
<dbReference type="SMART" id="SM00448">
    <property type="entry name" value="REC"/>
    <property type="match status" value="1"/>
</dbReference>
<evidence type="ECO:0000256" key="4">
    <source>
        <dbReference type="ARBA" id="ARBA00023125"/>
    </source>
</evidence>
<dbReference type="Gene3D" id="3.40.50.2300">
    <property type="match status" value="1"/>
</dbReference>
<dbReference type="GO" id="GO:0005829">
    <property type="term" value="C:cytosol"/>
    <property type="evidence" value="ECO:0007669"/>
    <property type="project" value="TreeGrafter"/>
</dbReference>
<feature type="region of interest" description="Disordered" evidence="8">
    <location>
        <begin position="322"/>
        <end position="343"/>
    </location>
</feature>
<reference evidence="11 12" key="1">
    <citation type="submission" date="2018-05" db="EMBL/GenBank/DDBJ databases">
        <title>Genomic Encyclopedia of Type Strains, Phase IV (KMG-IV): sequencing the most valuable type-strain genomes for metagenomic binning, comparative biology and taxonomic classification.</title>
        <authorList>
            <person name="Goeker M."/>
        </authorList>
    </citation>
    <scope>NUCLEOTIDE SEQUENCE [LARGE SCALE GENOMIC DNA]</scope>
    <source>
        <strain evidence="11 12">DSM 44704</strain>
    </source>
</reference>
<dbReference type="GO" id="GO:0000976">
    <property type="term" value="F:transcription cis-regulatory region binding"/>
    <property type="evidence" value="ECO:0007669"/>
    <property type="project" value="TreeGrafter"/>
</dbReference>
<dbReference type="EMBL" id="QJKF01000012">
    <property type="protein sequence ID" value="PXX59229.1"/>
    <property type="molecule type" value="Genomic_DNA"/>
</dbReference>
<dbReference type="GO" id="GO:0006355">
    <property type="term" value="P:regulation of DNA-templated transcription"/>
    <property type="evidence" value="ECO:0007669"/>
    <property type="project" value="InterPro"/>
</dbReference>
<keyword evidence="12" id="KW-1185">Reference proteome</keyword>
<evidence type="ECO:0000313" key="11">
    <source>
        <dbReference type="EMBL" id="PXX59229.1"/>
    </source>
</evidence>
<dbReference type="Proteomes" id="UP000247569">
    <property type="component" value="Unassembled WGS sequence"/>
</dbReference>
<dbReference type="PANTHER" id="PTHR48111:SF1">
    <property type="entry name" value="TWO-COMPONENT RESPONSE REGULATOR ORR33"/>
    <property type="match status" value="1"/>
</dbReference>
<keyword evidence="5" id="KW-0804">Transcription</keyword>
<dbReference type="CDD" id="cd17626">
    <property type="entry name" value="REC_OmpR_MtrA-like"/>
    <property type="match status" value="1"/>
</dbReference>
<name>A0A318JYI0_9NOCA</name>
<protein>
    <submittedName>
        <fullName evidence="11">DNA-binding response OmpR family regulator</fullName>
    </submittedName>
</protein>
<evidence type="ECO:0000256" key="2">
    <source>
        <dbReference type="ARBA" id="ARBA00023012"/>
    </source>
</evidence>
<proteinExistence type="predicted"/>
<dbReference type="InterPro" id="IPR039420">
    <property type="entry name" value="WalR-like"/>
</dbReference>
<dbReference type="GO" id="GO:0032993">
    <property type="term" value="C:protein-DNA complex"/>
    <property type="evidence" value="ECO:0007669"/>
    <property type="project" value="TreeGrafter"/>
</dbReference>
<evidence type="ECO:0000259" key="9">
    <source>
        <dbReference type="PROSITE" id="PS50110"/>
    </source>
</evidence>
<dbReference type="InterPro" id="IPR047673">
    <property type="entry name" value="MtrA_REC"/>
</dbReference>
<keyword evidence="4 7" id="KW-0238">DNA-binding</keyword>
<feature type="DNA-binding region" description="OmpR/PhoB-type" evidence="7">
    <location>
        <begin position="193"/>
        <end position="293"/>
    </location>
</feature>
<feature type="domain" description="Response regulatory" evidence="9">
    <location>
        <begin position="69"/>
        <end position="184"/>
    </location>
</feature>
<sequence>MIAVDNRDYTFCGECYANLILPYLYAKGIKFPGHVIGQPLVRARDFDESLLLTPAVSAPQPIVSSRPPRILVIEDDMALLEMLAIVFRIEFQGSTIVLKHDGLDGLHEARTHRPDVVILDLMLPGMNGIDVVNRLRSSSDVPVLMLTAKTDTVDVVLGLSSGADDYVVKPFKPKELVARIRRMLQRQSSGRWSEEIYDDGLLRLDSLQRKTFVAGSPVVLSPLEFGVLELLAHNRGSPQPLNKVLAKVWDDPTGSDKDRVKFTIARLRRKLENTELGGDAIITTRGRGYLYQPLHLDTTGDIAGDKPIGGGGYGHANRIVEALSSTNQPPRRTSYDTSRLQPP</sequence>
<dbReference type="AlphaFoldDB" id="A0A318JYI0"/>
<evidence type="ECO:0000259" key="10">
    <source>
        <dbReference type="PROSITE" id="PS51755"/>
    </source>
</evidence>
<dbReference type="PROSITE" id="PS51755">
    <property type="entry name" value="OMPR_PHOB"/>
    <property type="match status" value="1"/>
</dbReference>
<feature type="modified residue" description="4-aspartylphosphate" evidence="6">
    <location>
        <position position="120"/>
    </location>
</feature>
<dbReference type="Pfam" id="PF00072">
    <property type="entry name" value="Response_reg"/>
    <property type="match status" value="1"/>
</dbReference>
<organism evidence="11 12">
    <name type="scientific">Nocardia tenerifensis</name>
    <dbReference type="NCBI Taxonomy" id="228006"/>
    <lineage>
        <taxon>Bacteria</taxon>
        <taxon>Bacillati</taxon>
        <taxon>Actinomycetota</taxon>
        <taxon>Actinomycetes</taxon>
        <taxon>Mycobacteriales</taxon>
        <taxon>Nocardiaceae</taxon>
        <taxon>Nocardia</taxon>
    </lineage>
</organism>
<comment type="caution">
    <text evidence="11">The sequence shown here is derived from an EMBL/GenBank/DDBJ whole genome shotgun (WGS) entry which is preliminary data.</text>
</comment>
<evidence type="ECO:0000256" key="3">
    <source>
        <dbReference type="ARBA" id="ARBA00023015"/>
    </source>
</evidence>
<evidence type="ECO:0000256" key="5">
    <source>
        <dbReference type="ARBA" id="ARBA00023163"/>
    </source>
</evidence>
<keyword evidence="2" id="KW-0902">Two-component regulatory system</keyword>
<dbReference type="Pfam" id="PF00486">
    <property type="entry name" value="Trans_reg_C"/>
    <property type="match status" value="1"/>
</dbReference>
<evidence type="ECO:0000256" key="7">
    <source>
        <dbReference type="PROSITE-ProRule" id="PRU01091"/>
    </source>
</evidence>
<evidence type="ECO:0000256" key="1">
    <source>
        <dbReference type="ARBA" id="ARBA00022553"/>
    </source>
</evidence>
<dbReference type="FunFam" id="3.40.50.2300:FF:000001">
    <property type="entry name" value="DNA-binding response regulator PhoB"/>
    <property type="match status" value="1"/>
</dbReference>
<dbReference type="SUPFAM" id="SSF46894">
    <property type="entry name" value="C-terminal effector domain of the bipartite response regulators"/>
    <property type="match status" value="1"/>
</dbReference>
<dbReference type="SMART" id="SM00862">
    <property type="entry name" value="Trans_reg_C"/>
    <property type="match status" value="1"/>
</dbReference>
<dbReference type="InterPro" id="IPR001867">
    <property type="entry name" value="OmpR/PhoB-type_DNA-bd"/>
</dbReference>
<dbReference type="InterPro" id="IPR001789">
    <property type="entry name" value="Sig_transdc_resp-reg_receiver"/>
</dbReference>
<dbReference type="CDD" id="cd00383">
    <property type="entry name" value="trans_reg_C"/>
    <property type="match status" value="1"/>
</dbReference>
<evidence type="ECO:0000313" key="12">
    <source>
        <dbReference type="Proteomes" id="UP000247569"/>
    </source>
</evidence>
<dbReference type="InterPro" id="IPR036388">
    <property type="entry name" value="WH-like_DNA-bd_sf"/>
</dbReference>
<dbReference type="InterPro" id="IPR011006">
    <property type="entry name" value="CheY-like_superfamily"/>
</dbReference>